<sequence length="35" mass="3887">MKVLSLHLGSCSLSEGHPSLSRGGYQNKLFTFFLM</sequence>
<dbReference type="EMBL" id="GBXM01089192">
    <property type="protein sequence ID" value="JAH19385.1"/>
    <property type="molecule type" value="Transcribed_RNA"/>
</dbReference>
<accession>A0A0E9QT06</accession>
<organism evidence="1">
    <name type="scientific">Anguilla anguilla</name>
    <name type="common">European freshwater eel</name>
    <name type="synonym">Muraena anguilla</name>
    <dbReference type="NCBI Taxonomy" id="7936"/>
    <lineage>
        <taxon>Eukaryota</taxon>
        <taxon>Metazoa</taxon>
        <taxon>Chordata</taxon>
        <taxon>Craniata</taxon>
        <taxon>Vertebrata</taxon>
        <taxon>Euteleostomi</taxon>
        <taxon>Actinopterygii</taxon>
        <taxon>Neopterygii</taxon>
        <taxon>Teleostei</taxon>
        <taxon>Anguilliformes</taxon>
        <taxon>Anguillidae</taxon>
        <taxon>Anguilla</taxon>
    </lineage>
</organism>
<name>A0A0E9QT06_ANGAN</name>
<protein>
    <submittedName>
        <fullName evidence="1">Uncharacterized protein</fullName>
    </submittedName>
</protein>
<reference evidence="1" key="2">
    <citation type="journal article" date="2015" name="Fish Shellfish Immunol.">
        <title>Early steps in the European eel (Anguilla anguilla)-Vibrio vulnificus interaction in the gills: Role of the RtxA13 toxin.</title>
        <authorList>
            <person name="Callol A."/>
            <person name="Pajuelo D."/>
            <person name="Ebbesson L."/>
            <person name="Teles M."/>
            <person name="MacKenzie S."/>
            <person name="Amaro C."/>
        </authorList>
    </citation>
    <scope>NUCLEOTIDE SEQUENCE</scope>
</reference>
<proteinExistence type="predicted"/>
<evidence type="ECO:0000313" key="1">
    <source>
        <dbReference type="EMBL" id="JAH19385.1"/>
    </source>
</evidence>
<reference evidence="1" key="1">
    <citation type="submission" date="2014-11" db="EMBL/GenBank/DDBJ databases">
        <authorList>
            <person name="Amaro Gonzalez C."/>
        </authorList>
    </citation>
    <scope>NUCLEOTIDE SEQUENCE</scope>
</reference>
<dbReference type="AlphaFoldDB" id="A0A0E9QT06"/>